<proteinExistence type="predicted"/>
<dbReference type="InterPro" id="IPR035976">
    <property type="entry name" value="Sushi/SCR/CCP_sf"/>
</dbReference>
<dbReference type="InterPro" id="IPR036179">
    <property type="entry name" value="Ig-like_dom_sf"/>
</dbReference>
<keyword evidence="1 6" id="KW-0732">Signal</keyword>
<feature type="domain" description="Sushi" evidence="8">
    <location>
        <begin position="831"/>
        <end position="890"/>
    </location>
</feature>
<dbReference type="SUPFAM" id="SSF48726">
    <property type="entry name" value="Immunoglobulin"/>
    <property type="match status" value="1"/>
</dbReference>
<dbReference type="PANTHER" id="PTHR45656:SF4">
    <property type="entry name" value="PROTEIN CBR-CLEC-78"/>
    <property type="match status" value="1"/>
</dbReference>
<evidence type="ECO:0000259" key="8">
    <source>
        <dbReference type="PROSITE" id="PS50923"/>
    </source>
</evidence>
<dbReference type="Gene3D" id="6.10.250.370">
    <property type="match status" value="1"/>
</dbReference>
<feature type="coiled-coil region" evidence="5">
    <location>
        <begin position="468"/>
        <end position="528"/>
    </location>
</feature>
<dbReference type="SMART" id="SM00409">
    <property type="entry name" value="IG"/>
    <property type="match status" value="1"/>
</dbReference>
<dbReference type="InterPro" id="IPR003599">
    <property type="entry name" value="Ig_sub"/>
</dbReference>
<dbReference type="SUPFAM" id="SSF57535">
    <property type="entry name" value="Complement control module/SCR domain"/>
    <property type="match status" value="3"/>
</dbReference>
<dbReference type="EMBL" id="GEDV01007968">
    <property type="protein sequence ID" value="JAP80589.1"/>
    <property type="molecule type" value="Transcribed_RNA"/>
</dbReference>
<dbReference type="Gene3D" id="2.10.70.10">
    <property type="entry name" value="Complement Module, domain 1"/>
    <property type="match status" value="3"/>
</dbReference>
<protein>
    <recommendedName>
        <fullName evidence="10">p-selectin</fullName>
    </recommendedName>
</protein>
<dbReference type="Pfam" id="PF00084">
    <property type="entry name" value="Sushi"/>
    <property type="match status" value="3"/>
</dbReference>
<evidence type="ECO:0000256" key="6">
    <source>
        <dbReference type="SAM" id="SignalP"/>
    </source>
</evidence>
<evidence type="ECO:0000259" key="7">
    <source>
        <dbReference type="PROSITE" id="PS50835"/>
    </source>
</evidence>
<dbReference type="CDD" id="cd00033">
    <property type="entry name" value="CCP"/>
    <property type="match status" value="3"/>
</dbReference>
<evidence type="ECO:0000256" key="3">
    <source>
        <dbReference type="ARBA" id="ARBA00023157"/>
    </source>
</evidence>
<feature type="domain" description="Sushi" evidence="8">
    <location>
        <begin position="899"/>
        <end position="956"/>
    </location>
</feature>
<keyword evidence="2" id="KW-0677">Repeat</keyword>
<dbReference type="InterPro" id="IPR013151">
    <property type="entry name" value="Immunoglobulin_dom"/>
</dbReference>
<organism evidence="9">
    <name type="scientific">Rhipicephalus appendiculatus</name>
    <name type="common">Brown ear tick</name>
    <dbReference type="NCBI Taxonomy" id="34631"/>
    <lineage>
        <taxon>Eukaryota</taxon>
        <taxon>Metazoa</taxon>
        <taxon>Ecdysozoa</taxon>
        <taxon>Arthropoda</taxon>
        <taxon>Chelicerata</taxon>
        <taxon>Arachnida</taxon>
        <taxon>Acari</taxon>
        <taxon>Parasitiformes</taxon>
        <taxon>Ixodida</taxon>
        <taxon>Ixodoidea</taxon>
        <taxon>Ixodidae</taxon>
        <taxon>Rhipicephalinae</taxon>
        <taxon>Rhipicephalus</taxon>
        <taxon>Rhipicephalus</taxon>
    </lineage>
</organism>
<dbReference type="InterPro" id="IPR000436">
    <property type="entry name" value="Sushi_SCR_CCP_dom"/>
</dbReference>
<evidence type="ECO:0000256" key="5">
    <source>
        <dbReference type="SAM" id="Coils"/>
    </source>
</evidence>
<keyword evidence="3 4" id="KW-1015">Disulfide bond</keyword>
<comment type="caution">
    <text evidence="4">Lacks conserved residue(s) required for the propagation of feature annotation.</text>
</comment>
<feature type="domain" description="Ig-like" evidence="7">
    <location>
        <begin position="726"/>
        <end position="825"/>
    </location>
</feature>
<accession>A0A131YMW1</accession>
<evidence type="ECO:0000256" key="2">
    <source>
        <dbReference type="ARBA" id="ARBA00022737"/>
    </source>
</evidence>
<dbReference type="Gene3D" id="2.60.40.10">
    <property type="entry name" value="Immunoglobulins"/>
    <property type="match status" value="1"/>
</dbReference>
<dbReference type="PROSITE" id="PS50835">
    <property type="entry name" value="IG_LIKE"/>
    <property type="match status" value="1"/>
</dbReference>
<evidence type="ECO:0008006" key="10">
    <source>
        <dbReference type="Google" id="ProtNLM"/>
    </source>
</evidence>
<name>A0A131YMW1_RHIAP</name>
<feature type="chain" id="PRO_5007285575" description="p-selectin" evidence="6">
    <location>
        <begin position="29"/>
        <end position="956"/>
    </location>
</feature>
<dbReference type="AlphaFoldDB" id="A0A131YMW1"/>
<dbReference type="PANTHER" id="PTHR45656">
    <property type="entry name" value="PROTEIN CBR-CLEC-78"/>
    <property type="match status" value="1"/>
</dbReference>
<dbReference type="PROSITE" id="PS50923">
    <property type="entry name" value="SUSHI"/>
    <property type="match status" value="3"/>
</dbReference>
<evidence type="ECO:0000256" key="4">
    <source>
        <dbReference type="PROSITE-ProRule" id="PRU00302"/>
    </source>
</evidence>
<dbReference type="InterPro" id="IPR051277">
    <property type="entry name" value="SEZ6_CSMD_C4BPB_Regulators"/>
</dbReference>
<feature type="signal peptide" evidence="6">
    <location>
        <begin position="1"/>
        <end position="28"/>
    </location>
</feature>
<sequence length="956" mass="106609">MTYSQKLVIHVSVAAVLALFSAVTEVKAAEFQGDYDDLKEELKVLRRKVSDLEHHCKILDMGMAEVPNELKELKAQVKALQNKGKNTESNSIPPVPGMSIGEVYKMVLEIDEKLGEMESEKRSLYEAVERMKRDIESERLERNISIEAARAEARSVTEVLAPEVKGTLVELPSMVAKMKRFDRTGRYIMQLLSPAASLNETADEDKLNSFQFEENSIAVPEEETNEPTTESDAEIHAAADDRRSDVPRHSPQQKFNISGNLQEILYSSTAPTNLSDADKNRSHGQPKFIETALFSEALKNDGYENVSEIEFVGQERNFSISITDSKITGCMEYGFNNGNISNSIAEPCDGFRADLEGHGAEERMAPVSDDFTTHRWSIENVIMVMAKELKKLRKRFDEDALNRRVEQIEKNADRMMTNMSKLERSINDGMEQGFVNTSLRSLREHNLTHLDDTTQELARNTSSLWQSLHNAQDKMQQVQRDLSEAIDNINVGNNASFHSMKENLLLSMSQLSRLNESLQRSLAESETALKGEWEKLKSEIELKMRQLTQTVQECSSAIEGLNWTAQGVLNSLRELSESHNSSIVSTEIRLQSKMDDLHQGFLIEIERLKAIVKKNAESLAQLPSLSGWHPDDAADCPGLDVLATDDRLVLSTHNSGRYRAPHLPSDPLPVGSVVRFRCVPAGSHKLNGAAEIRCLGAKRWSSKPPRCQPLLTLDQIMAGNTTDMTPSILYDNLVDDELASTDDSDNLVVRLGANLRLKCLYPRKRGNVTWLHNGTFPSDAALAWVKEGPADLGENAYMLEIKRTSPEHSGTYRCETTEGTNHSITIKILDVICQAPAAPENGHVEMVSPGVTAVGSKARFRCSLGYELHGPNETTCLGSGRWSQLSKCQKIDHFSLPEGACLRPVVPEELSVSPDKDWYETGTRISYSCQGGKILVGMPNSTCHEGQWMGRSRSCR</sequence>
<evidence type="ECO:0000313" key="9">
    <source>
        <dbReference type="EMBL" id="JAP80589.1"/>
    </source>
</evidence>
<feature type="coiled-coil region" evidence="5">
    <location>
        <begin position="28"/>
        <end position="90"/>
    </location>
</feature>
<keyword evidence="5" id="KW-0175">Coiled coil</keyword>
<feature type="domain" description="Sushi" evidence="8">
    <location>
        <begin position="634"/>
        <end position="709"/>
    </location>
</feature>
<evidence type="ECO:0000256" key="1">
    <source>
        <dbReference type="ARBA" id="ARBA00022729"/>
    </source>
</evidence>
<dbReference type="Pfam" id="PF00047">
    <property type="entry name" value="ig"/>
    <property type="match status" value="1"/>
</dbReference>
<keyword evidence="4" id="KW-0768">Sushi</keyword>
<feature type="coiled-coil region" evidence="5">
    <location>
        <begin position="398"/>
        <end position="425"/>
    </location>
</feature>
<dbReference type="InterPro" id="IPR013783">
    <property type="entry name" value="Ig-like_fold"/>
</dbReference>
<dbReference type="InterPro" id="IPR007110">
    <property type="entry name" value="Ig-like_dom"/>
</dbReference>
<feature type="coiled-coil region" evidence="5">
    <location>
        <begin position="114"/>
        <end position="141"/>
    </location>
</feature>
<feature type="disulfide bond" evidence="4">
    <location>
        <begin position="833"/>
        <end position="876"/>
    </location>
</feature>
<reference evidence="9" key="1">
    <citation type="journal article" date="2016" name="Ticks Tick Borne Dis.">
        <title>De novo assembly and annotation of the salivary gland transcriptome of Rhipicephalus appendiculatus male and female ticks during blood feeding.</title>
        <authorList>
            <person name="de Castro M.H."/>
            <person name="de Klerk D."/>
            <person name="Pienaar R."/>
            <person name="Latif A.A."/>
            <person name="Rees D.J."/>
            <person name="Mans B.J."/>
        </authorList>
    </citation>
    <scope>NUCLEOTIDE SEQUENCE</scope>
    <source>
        <tissue evidence="9">Salivary glands</tissue>
    </source>
</reference>
<dbReference type="SMART" id="SM00032">
    <property type="entry name" value="CCP"/>
    <property type="match status" value="3"/>
</dbReference>